<dbReference type="InterPro" id="IPR036097">
    <property type="entry name" value="HisK_dim/P_sf"/>
</dbReference>
<keyword evidence="6" id="KW-0808">Transferase</keyword>
<evidence type="ECO:0000256" key="10">
    <source>
        <dbReference type="ARBA" id="ARBA00022840"/>
    </source>
</evidence>
<dbReference type="PROSITE" id="PS50109">
    <property type="entry name" value="HIS_KIN"/>
    <property type="match status" value="1"/>
</dbReference>
<evidence type="ECO:0000259" key="16">
    <source>
        <dbReference type="PROSITE" id="PS50885"/>
    </source>
</evidence>
<keyword evidence="4" id="KW-1003">Cell membrane</keyword>
<evidence type="ECO:0000256" key="4">
    <source>
        <dbReference type="ARBA" id="ARBA00022475"/>
    </source>
</evidence>
<evidence type="ECO:0000313" key="18">
    <source>
        <dbReference type="Proteomes" id="UP000654279"/>
    </source>
</evidence>
<comment type="subcellular location">
    <subcellularLocation>
        <location evidence="2">Cell membrane</location>
        <topology evidence="2">Multi-pass membrane protein</topology>
    </subcellularLocation>
</comment>
<dbReference type="Pfam" id="PF02518">
    <property type="entry name" value="HATPase_c"/>
    <property type="match status" value="1"/>
</dbReference>
<keyword evidence="9 17" id="KW-0418">Kinase</keyword>
<dbReference type="Proteomes" id="UP000654279">
    <property type="component" value="Unassembled WGS sequence"/>
</dbReference>
<evidence type="ECO:0000256" key="13">
    <source>
        <dbReference type="ARBA" id="ARBA00023136"/>
    </source>
</evidence>
<dbReference type="EMBL" id="JACRSO010000001">
    <property type="protein sequence ID" value="MBC8528041.1"/>
    <property type="molecule type" value="Genomic_DNA"/>
</dbReference>
<dbReference type="Gene3D" id="1.10.287.130">
    <property type="match status" value="1"/>
</dbReference>
<dbReference type="CDD" id="cd00082">
    <property type="entry name" value="HisKA"/>
    <property type="match status" value="1"/>
</dbReference>
<evidence type="ECO:0000256" key="12">
    <source>
        <dbReference type="ARBA" id="ARBA00023012"/>
    </source>
</evidence>
<dbReference type="InterPro" id="IPR005467">
    <property type="entry name" value="His_kinase_dom"/>
</dbReference>
<comment type="caution">
    <text evidence="17">The sequence shown here is derived from an EMBL/GenBank/DDBJ whole genome shotgun (WGS) entry which is preliminary data.</text>
</comment>
<dbReference type="InterPro" id="IPR003594">
    <property type="entry name" value="HATPase_dom"/>
</dbReference>
<keyword evidence="11 14" id="KW-1133">Transmembrane helix</keyword>
<dbReference type="Gene3D" id="3.30.565.10">
    <property type="entry name" value="Histidine kinase-like ATPase, C-terminal domain"/>
    <property type="match status" value="1"/>
</dbReference>
<dbReference type="GO" id="GO:0000155">
    <property type="term" value="F:phosphorelay sensor kinase activity"/>
    <property type="evidence" value="ECO:0007669"/>
    <property type="project" value="InterPro"/>
</dbReference>
<dbReference type="CDD" id="cd06225">
    <property type="entry name" value="HAMP"/>
    <property type="match status" value="1"/>
</dbReference>
<comment type="catalytic activity">
    <reaction evidence="1">
        <text>ATP + protein L-histidine = ADP + protein N-phospho-L-histidine.</text>
        <dbReference type="EC" id="2.7.13.3"/>
    </reaction>
</comment>
<dbReference type="PROSITE" id="PS50885">
    <property type="entry name" value="HAMP"/>
    <property type="match status" value="1"/>
</dbReference>
<evidence type="ECO:0000259" key="15">
    <source>
        <dbReference type="PROSITE" id="PS50109"/>
    </source>
</evidence>
<evidence type="ECO:0000256" key="6">
    <source>
        <dbReference type="ARBA" id="ARBA00022679"/>
    </source>
</evidence>
<keyword evidence="10" id="KW-0067">ATP-binding</keyword>
<reference evidence="17" key="1">
    <citation type="submission" date="2020-08" db="EMBL/GenBank/DDBJ databases">
        <title>Genome public.</title>
        <authorList>
            <person name="Liu C."/>
            <person name="Sun Q."/>
        </authorList>
    </citation>
    <scope>NUCLEOTIDE SEQUENCE</scope>
    <source>
        <strain evidence="17">NSJ-44</strain>
    </source>
</reference>
<dbReference type="GO" id="GO:0005524">
    <property type="term" value="F:ATP binding"/>
    <property type="evidence" value="ECO:0007669"/>
    <property type="project" value="UniProtKB-KW"/>
</dbReference>
<dbReference type="SUPFAM" id="SSF55874">
    <property type="entry name" value="ATPase domain of HSP90 chaperone/DNA topoisomerase II/histidine kinase"/>
    <property type="match status" value="1"/>
</dbReference>
<name>A0A926CYP0_9FIRM</name>
<feature type="transmembrane region" description="Helical" evidence="14">
    <location>
        <begin position="12"/>
        <end position="33"/>
    </location>
</feature>
<dbReference type="RefSeq" id="WP_249284100.1">
    <property type="nucleotide sequence ID" value="NZ_JACRSO010000001.1"/>
</dbReference>
<dbReference type="Gene3D" id="6.10.340.10">
    <property type="match status" value="1"/>
</dbReference>
<feature type="domain" description="Histidine kinase" evidence="15">
    <location>
        <begin position="505"/>
        <end position="719"/>
    </location>
</feature>
<protein>
    <recommendedName>
        <fullName evidence="3">histidine kinase</fullName>
        <ecNumber evidence="3">2.7.13.3</ecNumber>
    </recommendedName>
</protein>
<evidence type="ECO:0000256" key="5">
    <source>
        <dbReference type="ARBA" id="ARBA00022553"/>
    </source>
</evidence>
<sequence>MDTKSNSWKVSPWLKFTAVLVALACVVAIYFWILAGGGIQSTFQSEDYRDSGAYSQAMGDISSQISSIVENRMGDRGYIWWNQQRQNFDVRMEQLQQKYGQLIEAGQGNSALVSGELQDTRAAIDALQSEWDEKVAVRKADIRKAFVESGDQIKSLCAQHYYFRIKDSDGLIYSNMDSLDDQQGQEILRTGGEIYFLLDGSYYWSIGASQPAGGNTYQYSTSSYGYSSNQGDLWVEIAMTPDFFQTNRAAYEVERQEMAVQQYYVIPAFLLLCAALAYLAWAAGRKGAGESVVLTSFDSPYLDLGALATAGVCIFGMLLMRDFGRQYYMQTPPTFALIWALVVMGGASALALWFWVTLWKRIKRREVWRHTLSCKIICWFKKLAQKWREVYNGQPRQIRVILAFVAVGILEIIVLFMLNSFLMLLALIVTAVVLFIHLRNERFGQELLDGAERVRQGDFSQPIPEEGPREVAALAQNINHIAEGFKAAVDGEVRAERMKAELVTNVSHDLKTPLTSIIAYVDLLQKEELHNEKASEYVAVLAQKSARLKVLTEELFEAAKAASGNIEVHLERLDINALLRQGVGELQDKIDRSGLDFRIYYHEAPVWVEADGKLLWRAMENLLVNIVKYALPGSRVYVRTYLEDGNATLEMKNISKYELNIPPEELMERFKRGDASRNTEGSGLGLAIARSLMELQKGRLLLEIDGDLFKAYLVLPQCPERPAPEQPKGEVER</sequence>
<keyword evidence="18" id="KW-1185">Reference proteome</keyword>
<feature type="transmembrane region" description="Helical" evidence="14">
    <location>
        <begin position="421"/>
        <end position="438"/>
    </location>
</feature>
<dbReference type="SMART" id="SM00387">
    <property type="entry name" value="HATPase_c"/>
    <property type="match status" value="1"/>
</dbReference>
<keyword evidence="7 14" id="KW-0812">Transmembrane</keyword>
<dbReference type="SUPFAM" id="SSF47384">
    <property type="entry name" value="Homodimeric domain of signal transducing histidine kinase"/>
    <property type="match status" value="1"/>
</dbReference>
<evidence type="ECO:0000313" key="17">
    <source>
        <dbReference type="EMBL" id="MBC8528041.1"/>
    </source>
</evidence>
<feature type="transmembrane region" description="Helical" evidence="14">
    <location>
        <begin position="335"/>
        <end position="356"/>
    </location>
</feature>
<evidence type="ECO:0000256" key="9">
    <source>
        <dbReference type="ARBA" id="ARBA00022777"/>
    </source>
</evidence>
<gene>
    <name evidence="17" type="ORF">H8699_01130</name>
</gene>
<evidence type="ECO:0000256" key="14">
    <source>
        <dbReference type="SAM" id="Phobius"/>
    </source>
</evidence>
<proteinExistence type="predicted"/>
<dbReference type="InterPro" id="IPR050398">
    <property type="entry name" value="HssS/ArlS-like"/>
</dbReference>
<dbReference type="FunFam" id="1.10.287.130:FF:000001">
    <property type="entry name" value="Two-component sensor histidine kinase"/>
    <property type="match status" value="1"/>
</dbReference>
<feature type="domain" description="HAMP" evidence="16">
    <location>
        <begin position="445"/>
        <end position="490"/>
    </location>
</feature>
<dbReference type="PANTHER" id="PTHR45528">
    <property type="entry name" value="SENSOR HISTIDINE KINASE CPXA"/>
    <property type="match status" value="1"/>
</dbReference>
<accession>A0A926CYP0</accession>
<dbReference type="InterPro" id="IPR036890">
    <property type="entry name" value="HATPase_C_sf"/>
</dbReference>
<dbReference type="Pfam" id="PF00672">
    <property type="entry name" value="HAMP"/>
    <property type="match status" value="1"/>
</dbReference>
<dbReference type="Pfam" id="PF00512">
    <property type="entry name" value="HisKA"/>
    <property type="match status" value="1"/>
</dbReference>
<keyword evidence="8" id="KW-0547">Nucleotide-binding</keyword>
<dbReference type="SMART" id="SM00388">
    <property type="entry name" value="HisKA"/>
    <property type="match status" value="1"/>
</dbReference>
<evidence type="ECO:0000256" key="8">
    <source>
        <dbReference type="ARBA" id="ARBA00022741"/>
    </source>
</evidence>
<organism evidence="17 18">
    <name type="scientific">Luoshenia tenuis</name>
    <dbReference type="NCBI Taxonomy" id="2763654"/>
    <lineage>
        <taxon>Bacteria</taxon>
        <taxon>Bacillati</taxon>
        <taxon>Bacillota</taxon>
        <taxon>Clostridia</taxon>
        <taxon>Christensenellales</taxon>
        <taxon>Christensenellaceae</taxon>
        <taxon>Luoshenia</taxon>
    </lineage>
</organism>
<evidence type="ECO:0000256" key="1">
    <source>
        <dbReference type="ARBA" id="ARBA00000085"/>
    </source>
</evidence>
<evidence type="ECO:0000256" key="2">
    <source>
        <dbReference type="ARBA" id="ARBA00004651"/>
    </source>
</evidence>
<dbReference type="InterPro" id="IPR003661">
    <property type="entry name" value="HisK_dim/P_dom"/>
</dbReference>
<keyword evidence="12" id="KW-0902">Two-component regulatory system</keyword>
<evidence type="ECO:0000256" key="7">
    <source>
        <dbReference type="ARBA" id="ARBA00022692"/>
    </source>
</evidence>
<evidence type="ECO:0000256" key="3">
    <source>
        <dbReference type="ARBA" id="ARBA00012438"/>
    </source>
</evidence>
<evidence type="ECO:0000256" key="11">
    <source>
        <dbReference type="ARBA" id="ARBA00022989"/>
    </source>
</evidence>
<dbReference type="GO" id="GO:0005886">
    <property type="term" value="C:plasma membrane"/>
    <property type="evidence" value="ECO:0007669"/>
    <property type="project" value="UniProtKB-SubCell"/>
</dbReference>
<keyword evidence="13 14" id="KW-0472">Membrane</keyword>
<feature type="transmembrane region" description="Helical" evidence="14">
    <location>
        <begin position="263"/>
        <end position="281"/>
    </location>
</feature>
<dbReference type="PANTHER" id="PTHR45528:SF1">
    <property type="entry name" value="SENSOR HISTIDINE KINASE CPXA"/>
    <property type="match status" value="1"/>
</dbReference>
<feature type="transmembrane region" description="Helical" evidence="14">
    <location>
        <begin position="301"/>
        <end position="320"/>
    </location>
</feature>
<dbReference type="InterPro" id="IPR003660">
    <property type="entry name" value="HAMP_dom"/>
</dbReference>
<keyword evidence="5" id="KW-0597">Phosphoprotein</keyword>
<dbReference type="AlphaFoldDB" id="A0A926CYP0"/>
<dbReference type="EC" id="2.7.13.3" evidence="3"/>